<organism evidence="1 2">
    <name type="scientific">Acrasis kona</name>
    <dbReference type="NCBI Taxonomy" id="1008807"/>
    <lineage>
        <taxon>Eukaryota</taxon>
        <taxon>Discoba</taxon>
        <taxon>Heterolobosea</taxon>
        <taxon>Tetramitia</taxon>
        <taxon>Eutetramitia</taxon>
        <taxon>Acrasidae</taxon>
        <taxon>Acrasis</taxon>
    </lineage>
</organism>
<comment type="caution">
    <text evidence="1">The sequence shown here is derived from an EMBL/GenBank/DDBJ whole genome shotgun (WGS) entry which is preliminary data.</text>
</comment>
<dbReference type="GO" id="GO:0005634">
    <property type="term" value="C:nucleus"/>
    <property type="evidence" value="ECO:0007669"/>
    <property type="project" value="TreeGrafter"/>
</dbReference>
<name>A0AAW2YV34_9EUKA</name>
<sequence>MQHDELTESMYIGIKLKKDMQELCRIGFDWIEEEDEFKDKNSKFYHDKFAYAMHHLSFYKCYECGKPYYGGAKQCEANEGQQNVKFDEKELMCGSCVSKKLQLKNGVCPTHGSEYVEFKCRFCCSVAVWFCFGTTHFCDKCHSGARAIQPCLGKGKCPIGGDHPPNGNEHALGCGLCRNKYERIKL</sequence>
<dbReference type="Proteomes" id="UP001431209">
    <property type="component" value="Unassembled WGS sequence"/>
</dbReference>
<accession>A0AAW2YV34</accession>
<evidence type="ECO:0000313" key="2">
    <source>
        <dbReference type="Proteomes" id="UP001431209"/>
    </source>
</evidence>
<dbReference type="EMBL" id="JAOPGA020000708">
    <property type="protein sequence ID" value="KAL0480957.1"/>
    <property type="molecule type" value="Genomic_DNA"/>
</dbReference>
<dbReference type="PANTHER" id="PTHR45943:SF2">
    <property type="entry name" value="RING-TYPE DOMAIN-CONTAINING PROTEIN"/>
    <property type="match status" value="1"/>
</dbReference>
<evidence type="ECO:0000313" key="1">
    <source>
        <dbReference type="EMBL" id="KAL0480957.1"/>
    </source>
</evidence>
<gene>
    <name evidence="1" type="ORF">AKO1_013623</name>
</gene>
<reference evidence="1 2" key="1">
    <citation type="submission" date="2024-03" db="EMBL/GenBank/DDBJ databases">
        <title>The Acrasis kona genome and developmental transcriptomes reveal deep origins of eukaryotic multicellular pathways.</title>
        <authorList>
            <person name="Sheikh S."/>
            <person name="Fu C.-J."/>
            <person name="Brown M.W."/>
            <person name="Baldauf S.L."/>
        </authorList>
    </citation>
    <scope>NUCLEOTIDE SEQUENCE [LARGE SCALE GENOMIC DNA]</scope>
    <source>
        <strain evidence="1 2">ATCC MYA-3509</strain>
    </source>
</reference>
<keyword evidence="2" id="KW-1185">Reference proteome</keyword>
<protein>
    <submittedName>
        <fullName evidence="1">Uncharacterized protein</fullName>
    </submittedName>
</protein>
<dbReference type="AlphaFoldDB" id="A0AAW2YV34"/>
<dbReference type="PANTHER" id="PTHR45943">
    <property type="entry name" value="E3 UBIQUITIN-PROTEIN LIGASE MYCBP2"/>
    <property type="match status" value="1"/>
</dbReference>
<dbReference type="GO" id="GO:0005886">
    <property type="term" value="C:plasma membrane"/>
    <property type="evidence" value="ECO:0007669"/>
    <property type="project" value="TreeGrafter"/>
</dbReference>
<dbReference type="GO" id="GO:0061630">
    <property type="term" value="F:ubiquitin protein ligase activity"/>
    <property type="evidence" value="ECO:0007669"/>
    <property type="project" value="TreeGrafter"/>
</dbReference>
<proteinExistence type="predicted"/>